<reference evidence="3" key="1">
    <citation type="submission" date="2023-07" db="EMBL/GenBank/DDBJ databases">
        <title>Whole-genome sequencing of a new Methanosarcina sp. Z-7115.</title>
        <authorList>
            <person name="Zhilina T.N."/>
            <person name="Merkel A.Y."/>
        </authorList>
    </citation>
    <scope>NUCLEOTIDE SEQUENCE [LARGE SCALE GENOMIC DNA]</scope>
    <source>
        <strain evidence="3">Z-7115</strain>
    </source>
</reference>
<dbReference type="EMBL" id="JAVKPK010000106">
    <property type="protein sequence ID" value="MDR7667218.1"/>
    <property type="molecule type" value="Genomic_DNA"/>
</dbReference>
<sequence length="582" mass="66866">MGNSASNHLNENPENFGFFHLSNASYTSDYGIYNSTGHLFNGNKLFEQYTELATQLDTKRSAFYLESKENEIIFGCSLSVKADSEREERVVFIQVYKNLPLQYEIDSDIQSLKRFYERVKFKVENLDLKKYRLVGLWDEGDFRNINETPIEKDILEYTAGKIHAGKKVSVKISELSNGLSLILKLITKLRHRFTFTFDVSQYPSEADVSVSLIKPNPDFEIGENGTCREFTKPELLNLYKELGEEFFHDETSYSKESQTRSDSVSPVVKKILSKPLYYCSSSNSILDNFDDRDKVKIFQGLFQKINDPDIKKVLIDIYLKIESPECRKDLYNTLLSKNVYIEGLIEDLVINIYKEHNKDLFDLLFNNTSRKNLSLNNLDNEQAQNSIKGSKYNSFEKGVKKALQLLEYSDKINFIKYIANEAPSNPKAEGKILLKTLIEDLVNLKGNDFILKLNEEEAKNLDEIQGSGYLETKKGLKKRKRTRNIKTVCYASALVVIIFLSYFFICYTHSMGNGGETNSSGNNTENNSILCKYWKGLFDPKTENILGNALSPQDDQKTMKNNTTNETLKNIISEFLQMFSKK</sequence>
<proteinExistence type="predicted"/>
<keyword evidence="1" id="KW-0812">Transmembrane</keyword>
<feature type="transmembrane region" description="Helical" evidence="1">
    <location>
        <begin position="487"/>
        <end position="505"/>
    </location>
</feature>
<keyword evidence="3" id="KW-1185">Reference proteome</keyword>
<comment type="caution">
    <text evidence="2">The sequence shown here is derived from an EMBL/GenBank/DDBJ whole genome shotgun (WGS) entry which is preliminary data.</text>
</comment>
<gene>
    <name evidence="2" type="ORF">RG963_15845</name>
</gene>
<keyword evidence="1" id="KW-1133">Transmembrane helix</keyword>
<evidence type="ECO:0000313" key="3">
    <source>
        <dbReference type="Proteomes" id="UP001246244"/>
    </source>
</evidence>
<organism evidence="2 3">
    <name type="scientific">Methanosarcina baikalica</name>
    <dbReference type="NCBI Taxonomy" id="3073890"/>
    <lineage>
        <taxon>Archaea</taxon>
        <taxon>Methanobacteriati</taxon>
        <taxon>Methanobacteriota</taxon>
        <taxon>Stenosarchaea group</taxon>
        <taxon>Methanomicrobia</taxon>
        <taxon>Methanosarcinales</taxon>
        <taxon>Methanosarcinaceae</taxon>
        <taxon>Methanosarcina</taxon>
    </lineage>
</organism>
<dbReference type="Proteomes" id="UP001246244">
    <property type="component" value="Unassembled WGS sequence"/>
</dbReference>
<name>A0ABU2D5G2_9EURY</name>
<protein>
    <submittedName>
        <fullName evidence="2">Uncharacterized protein</fullName>
    </submittedName>
</protein>
<evidence type="ECO:0000313" key="2">
    <source>
        <dbReference type="EMBL" id="MDR7667218.1"/>
    </source>
</evidence>
<evidence type="ECO:0000256" key="1">
    <source>
        <dbReference type="SAM" id="Phobius"/>
    </source>
</evidence>
<accession>A0ABU2D5G2</accession>
<dbReference type="RefSeq" id="WP_310577246.1">
    <property type="nucleotide sequence ID" value="NZ_JAVKPK010000106.1"/>
</dbReference>
<keyword evidence="1" id="KW-0472">Membrane</keyword>